<reference evidence="4 5" key="1">
    <citation type="submission" date="2018-08" db="EMBL/GenBank/DDBJ databases">
        <title>A genome reference for cultivated species of the human gut microbiota.</title>
        <authorList>
            <person name="Zou Y."/>
            <person name="Xue W."/>
            <person name="Luo G."/>
        </authorList>
    </citation>
    <scope>NUCLEOTIDE SEQUENCE [LARGE SCALE GENOMIC DNA]</scope>
    <source>
        <strain evidence="1 4">AF14-49</strain>
        <strain evidence="3 5">AF34-33</strain>
        <strain evidence="2 6">OF02-7</strain>
    </source>
</reference>
<gene>
    <name evidence="1" type="ORF">DWW18_03545</name>
    <name evidence="3" type="ORF">DWZ68_06300</name>
    <name evidence="2" type="ORF">DXA50_03105</name>
</gene>
<dbReference type="Proteomes" id="UP000283589">
    <property type="component" value="Unassembled WGS sequence"/>
</dbReference>
<dbReference type="Proteomes" id="UP000286038">
    <property type="component" value="Unassembled WGS sequence"/>
</dbReference>
<dbReference type="RefSeq" id="WP_117774674.1">
    <property type="nucleotide sequence ID" value="NZ_CABJDM010000005.1"/>
</dbReference>
<dbReference type="CDD" id="cd13120">
    <property type="entry name" value="BF2867_like_N"/>
    <property type="match status" value="1"/>
</dbReference>
<sequence length="488" mass="53904">MRKILLIVIGVIGMFLTACDDDKEVSLSDIPIRLSGKILGMDEGEVLTRFRGGAGVGVYIVDASERQTGDLLGARVSNKKFMQSADGLVGDPLVCWNRETGIEFAAYYPYLPENGMLSETCLFQVAERQDSLQNGLSAYGESDFLWARGYADFQTEPIALEFRHLMSKVIIYLKSDAMIPGDMIGGEVRILGSVINAKIDLNEGTVIAEGGTGQVVAADEVMKKDGFEIAVKAIIVPQTLKKGVKWLDIKTLGGYSYFSELPEDIVFQPGKQMTLSVSIESGECHVTVEEIEDWTETETPIVGEVVEDLPTFKLYDFYNLNGVQGLVIAVDETGKHGVLISLDEERTQWCTEPSLMAQAYSEDDAQENLNEVLNVDPTLEKFPAMKWCVDKNKDGISGWYMPALNELKDFWNILCTNTDLINDKIVATGVTGATEIKTNWWDTDGYFSSSLSLSDKVRSISFSMFGDGISVALLSQDDSSHVRAFYKF</sequence>
<dbReference type="Gene3D" id="2.60.40.2620">
    <property type="entry name" value="Fimbrillin-like"/>
    <property type="match status" value="1"/>
</dbReference>
<protein>
    <submittedName>
        <fullName evidence="1">Fimbrillin family protein</fullName>
    </submittedName>
</protein>
<dbReference type="InterPro" id="IPR042278">
    <property type="entry name" value="Mfa-like_1_N"/>
</dbReference>
<evidence type="ECO:0000313" key="5">
    <source>
        <dbReference type="Proteomes" id="UP000286038"/>
    </source>
</evidence>
<dbReference type="EMBL" id="QRZA01000003">
    <property type="protein sequence ID" value="RGV35867.1"/>
    <property type="molecule type" value="Genomic_DNA"/>
</dbReference>
<dbReference type="Proteomes" id="UP000286063">
    <property type="component" value="Unassembled WGS sequence"/>
</dbReference>
<dbReference type="EMBL" id="QSCR01000003">
    <property type="protein sequence ID" value="RGY20403.1"/>
    <property type="molecule type" value="Genomic_DNA"/>
</dbReference>
<organism evidence="1 4">
    <name type="scientific">Butyricimonas virosa</name>
    <dbReference type="NCBI Taxonomy" id="544645"/>
    <lineage>
        <taxon>Bacteria</taxon>
        <taxon>Pseudomonadati</taxon>
        <taxon>Bacteroidota</taxon>
        <taxon>Bacteroidia</taxon>
        <taxon>Bacteroidales</taxon>
        <taxon>Odoribacteraceae</taxon>
        <taxon>Butyricimonas</taxon>
    </lineage>
</organism>
<dbReference type="OrthoDB" id="1048011at2"/>
<dbReference type="CDD" id="cd13121">
    <property type="entry name" value="BF2867_like_C"/>
    <property type="match status" value="1"/>
</dbReference>
<dbReference type="Pfam" id="PF13149">
    <property type="entry name" value="Mfa_like_1"/>
    <property type="match status" value="1"/>
</dbReference>
<evidence type="ECO:0000313" key="3">
    <source>
        <dbReference type="EMBL" id="RHM44728.1"/>
    </source>
</evidence>
<dbReference type="InterPro" id="IPR025049">
    <property type="entry name" value="Mfa-like_1"/>
</dbReference>
<proteinExistence type="predicted"/>
<evidence type="ECO:0000313" key="2">
    <source>
        <dbReference type="EMBL" id="RGY20403.1"/>
    </source>
</evidence>
<dbReference type="Gene3D" id="2.60.40.2630">
    <property type="match status" value="1"/>
</dbReference>
<dbReference type="AlphaFoldDB" id="A0A412X4X6"/>
<dbReference type="PROSITE" id="PS51257">
    <property type="entry name" value="PROKAR_LIPOPROTEIN"/>
    <property type="match status" value="1"/>
</dbReference>
<evidence type="ECO:0000313" key="1">
    <source>
        <dbReference type="EMBL" id="RGV35867.1"/>
    </source>
</evidence>
<dbReference type="EMBL" id="QRPV01000005">
    <property type="protein sequence ID" value="RHM44728.1"/>
    <property type="molecule type" value="Genomic_DNA"/>
</dbReference>
<name>A0A412X4X6_9BACT</name>
<evidence type="ECO:0000313" key="4">
    <source>
        <dbReference type="Proteomes" id="UP000283589"/>
    </source>
</evidence>
<evidence type="ECO:0000313" key="6">
    <source>
        <dbReference type="Proteomes" id="UP000286063"/>
    </source>
</evidence>
<comment type="caution">
    <text evidence="1">The sequence shown here is derived from an EMBL/GenBank/DDBJ whole genome shotgun (WGS) entry which is preliminary data.</text>
</comment>
<accession>A0A412X4X6</accession>